<proteinExistence type="inferred from homology"/>
<sequence>MHIQKRTHHLAADEQYQQSLTYGLIIGTGLLSLIVCGLRLYTRGVVVKVFGLDDAAVCIALVITQAFNGLGIAVVYYGEGQHFVNVSPEDRATWLRLYYVAMCLYLYASLSVKISLLLFLRRIFIKTWLHTLTLCLMIFHVLFSVSGSFVLAFQCDPPRAAYDLTITNGKCYSQFKLFQIVLYQAVLIFVGDLIILVAPMPILCRLNMPMRKIVALMIIFGSGIIACIAPIVRFSTLDYLRKGTTDLTYESSSSLYWMTIEFNLALVAGSLSSLRPLPLFRRFGSSAHSGYKASTEDTHELQKVKANGAKGRKKPSLGMGTSILQDTFNDSQERIIHMAKVNTPTEQN</sequence>
<dbReference type="AlphaFoldDB" id="A0A0F8W1K7"/>
<dbReference type="InterPro" id="IPR052337">
    <property type="entry name" value="SAT4-like"/>
</dbReference>
<name>A0A0F8W1K7_9EURO</name>
<comment type="similarity">
    <text evidence="5">Belongs to the SAT4 family.</text>
</comment>
<comment type="subcellular location">
    <subcellularLocation>
        <location evidence="1">Membrane</location>
        <topology evidence="1">Multi-pass membrane protein</topology>
    </subcellularLocation>
</comment>
<dbReference type="PANTHER" id="PTHR33048">
    <property type="entry name" value="PTH11-LIKE INTEGRAL MEMBRANE PROTEIN (AFU_ORTHOLOGUE AFUA_5G11245)"/>
    <property type="match status" value="1"/>
</dbReference>
<reference evidence="8 9" key="1">
    <citation type="submission" date="2015-02" db="EMBL/GenBank/DDBJ databases">
        <title>Draft Genome Sequences of Two Closely-Related Aflatoxigenic Aspergillus Species Obtained from the Cote d'Ivoire.</title>
        <authorList>
            <person name="Moore G.G."/>
            <person name="Beltz S.B."/>
            <person name="Mack B.M."/>
        </authorList>
    </citation>
    <scope>NUCLEOTIDE SEQUENCE [LARGE SCALE GENOMIC DNA]</scope>
    <source>
        <strain evidence="8 9">SRRC1468</strain>
    </source>
</reference>
<feature type="transmembrane region" description="Helical" evidence="6">
    <location>
        <begin position="20"/>
        <end position="42"/>
    </location>
</feature>
<evidence type="ECO:0000256" key="6">
    <source>
        <dbReference type="SAM" id="Phobius"/>
    </source>
</evidence>
<keyword evidence="2 6" id="KW-0812">Transmembrane</keyword>
<keyword evidence="4 6" id="KW-0472">Membrane</keyword>
<protein>
    <recommendedName>
        <fullName evidence="7">Rhodopsin domain-containing protein</fullName>
    </recommendedName>
</protein>
<keyword evidence="9" id="KW-1185">Reference proteome</keyword>
<gene>
    <name evidence="8" type="ORF">ARAM_002656</name>
</gene>
<evidence type="ECO:0000256" key="4">
    <source>
        <dbReference type="ARBA" id="ARBA00023136"/>
    </source>
</evidence>
<feature type="transmembrane region" description="Helical" evidence="6">
    <location>
        <begin position="97"/>
        <end position="120"/>
    </location>
</feature>
<feature type="transmembrane region" description="Helical" evidence="6">
    <location>
        <begin position="180"/>
        <end position="202"/>
    </location>
</feature>
<evidence type="ECO:0000256" key="3">
    <source>
        <dbReference type="ARBA" id="ARBA00022989"/>
    </source>
</evidence>
<dbReference type="STRING" id="308745.A0A0F8W1K7"/>
<keyword evidence="3 6" id="KW-1133">Transmembrane helix</keyword>
<evidence type="ECO:0000313" key="9">
    <source>
        <dbReference type="Proteomes" id="UP000034291"/>
    </source>
</evidence>
<dbReference type="GO" id="GO:0016020">
    <property type="term" value="C:membrane"/>
    <property type="evidence" value="ECO:0007669"/>
    <property type="project" value="UniProtKB-SubCell"/>
</dbReference>
<feature type="transmembrane region" description="Helical" evidence="6">
    <location>
        <begin position="214"/>
        <end position="235"/>
    </location>
</feature>
<dbReference type="EMBL" id="JZBS01004177">
    <property type="protein sequence ID" value="KKK11805.1"/>
    <property type="molecule type" value="Genomic_DNA"/>
</dbReference>
<feature type="transmembrane region" description="Helical" evidence="6">
    <location>
        <begin position="54"/>
        <end position="77"/>
    </location>
</feature>
<feature type="transmembrane region" description="Helical" evidence="6">
    <location>
        <begin position="255"/>
        <end position="274"/>
    </location>
</feature>
<dbReference type="PANTHER" id="PTHR33048:SF47">
    <property type="entry name" value="INTEGRAL MEMBRANE PROTEIN-RELATED"/>
    <property type="match status" value="1"/>
</dbReference>
<evidence type="ECO:0000256" key="2">
    <source>
        <dbReference type="ARBA" id="ARBA00022692"/>
    </source>
</evidence>
<evidence type="ECO:0000256" key="5">
    <source>
        <dbReference type="ARBA" id="ARBA00038359"/>
    </source>
</evidence>
<evidence type="ECO:0000313" key="8">
    <source>
        <dbReference type="EMBL" id="KKK11805.1"/>
    </source>
</evidence>
<evidence type="ECO:0000259" key="7">
    <source>
        <dbReference type="Pfam" id="PF20684"/>
    </source>
</evidence>
<dbReference type="OrthoDB" id="4525788at2759"/>
<organism evidence="8 9">
    <name type="scientific">Aspergillus rambellii</name>
    <dbReference type="NCBI Taxonomy" id="308745"/>
    <lineage>
        <taxon>Eukaryota</taxon>
        <taxon>Fungi</taxon>
        <taxon>Dikarya</taxon>
        <taxon>Ascomycota</taxon>
        <taxon>Pezizomycotina</taxon>
        <taxon>Eurotiomycetes</taxon>
        <taxon>Eurotiomycetidae</taxon>
        <taxon>Eurotiales</taxon>
        <taxon>Aspergillaceae</taxon>
        <taxon>Aspergillus</taxon>
        <taxon>Aspergillus subgen. Nidulantes</taxon>
    </lineage>
</organism>
<comment type="caution">
    <text evidence="8">The sequence shown here is derived from an EMBL/GenBank/DDBJ whole genome shotgun (WGS) entry which is preliminary data.</text>
</comment>
<dbReference type="Proteomes" id="UP000034291">
    <property type="component" value="Unassembled WGS sequence"/>
</dbReference>
<feature type="domain" description="Rhodopsin" evidence="7">
    <location>
        <begin position="38"/>
        <end position="277"/>
    </location>
</feature>
<dbReference type="InterPro" id="IPR049326">
    <property type="entry name" value="Rhodopsin_dom_fungi"/>
</dbReference>
<dbReference type="Pfam" id="PF20684">
    <property type="entry name" value="Fung_rhodopsin"/>
    <property type="match status" value="1"/>
</dbReference>
<evidence type="ECO:0000256" key="1">
    <source>
        <dbReference type="ARBA" id="ARBA00004141"/>
    </source>
</evidence>
<feature type="transmembrane region" description="Helical" evidence="6">
    <location>
        <begin position="132"/>
        <end position="153"/>
    </location>
</feature>
<accession>A0A0F8W1K7</accession>